<feature type="region of interest" description="Disordered" evidence="1">
    <location>
        <begin position="1"/>
        <end position="28"/>
    </location>
</feature>
<dbReference type="InterPro" id="IPR021724">
    <property type="entry name" value="DUF3297"/>
</dbReference>
<evidence type="ECO:0000313" key="2">
    <source>
        <dbReference type="EMBL" id="RFO95750.1"/>
    </source>
</evidence>
<dbReference type="Proteomes" id="UP000260665">
    <property type="component" value="Unassembled WGS sequence"/>
</dbReference>
<protein>
    <submittedName>
        <fullName evidence="2">DUF3297 domain-containing protein</fullName>
    </submittedName>
</protein>
<gene>
    <name evidence="2" type="ORF">DIC66_16295</name>
</gene>
<evidence type="ECO:0000256" key="1">
    <source>
        <dbReference type="SAM" id="MobiDB-lite"/>
    </source>
</evidence>
<sequence length="90" mass="9929">MSEAPTQAPADIPARPALPDHLSADQRSPHHLAAVFEHDIGIRLNGKERTDVEEYCISEGWVKVPAGKTLDRKGKPLLIKLKGTVEAYYL</sequence>
<dbReference type="EMBL" id="QFZK01000012">
    <property type="protein sequence ID" value="RFO95750.1"/>
    <property type="molecule type" value="Genomic_DNA"/>
</dbReference>
<dbReference type="AlphaFoldDB" id="A0A3E1RAS1"/>
<organism evidence="2 3">
    <name type="scientific">Rhodoferax lacus</name>
    <dbReference type="NCBI Taxonomy" id="2184758"/>
    <lineage>
        <taxon>Bacteria</taxon>
        <taxon>Pseudomonadati</taxon>
        <taxon>Pseudomonadota</taxon>
        <taxon>Betaproteobacteria</taxon>
        <taxon>Burkholderiales</taxon>
        <taxon>Comamonadaceae</taxon>
        <taxon>Rhodoferax</taxon>
    </lineage>
</organism>
<name>A0A3E1RAS1_9BURK</name>
<dbReference type="OrthoDB" id="8756821at2"/>
<comment type="caution">
    <text evidence="2">The sequence shown here is derived from an EMBL/GenBank/DDBJ whole genome shotgun (WGS) entry which is preliminary data.</text>
</comment>
<dbReference type="RefSeq" id="WP_117179130.1">
    <property type="nucleotide sequence ID" value="NZ_QFZK01000012.1"/>
</dbReference>
<keyword evidence="3" id="KW-1185">Reference proteome</keyword>
<evidence type="ECO:0000313" key="3">
    <source>
        <dbReference type="Proteomes" id="UP000260665"/>
    </source>
</evidence>
<accession>A0A3E1RAS1</accession>
<proteinExistence type="predicted"/>
<dbReference type="Pfam" id="PF11730">
    <property type="entry name" value="DUF3297"/>
    <property type="match status" value="1"/>
</dbReference>
<reference evidence="2 3" key="1">
    <citation type="submission" date="2018-05" db="EMBL/GenBank/DDBJ databases">
        <title>Rhodoferax soyangensis sp.nov., isolated from an oligotrophic freshwater lake.</title>
        <authorList>
            <person name="Park M."/>
        </authorList>
    </citation>
    <scope>NUCLEOTIDE SEQUENCE [LARGE SCALE GENOMIC DNA]</scope>
    <source>
        <strain evidence="2 3">IMCC26218</strain>
    </source>
</reference>